<comment type="caution">
    <text evidence="1">The sequence shown here is derived from an EMBL/GenBank/DDBJ whole genome shotgun (WGS) entry which is preliminary data.</text>
</comment>
<dbReference type="Proteomes" id="UP001057402">
    <property type="component" value="Chromosome 6"/>
</dbReference>
<sequence length="155" mass="17808">MTALLGLTNWIIPGVSRLLRHCECLETLAVNFYPCRDDKLKFFGAKMQEAYGFDEGSCGSSFRGSNGCRQRHLKKVTVQGFVTDLLSIQFIVFLLSNASCLEELEISARKPPRYSVGRYLLSNEIRLTQEDRVRFRRRVLEIPKASKLVVIRFTR</sequence>
<dbReference type="EMBL" id="CM042885">
    <property type="protein sequence ID" value="KAI4363678.1"/>
    <property type="molecule type" value="Genomic_DNA"/>
</dbReference>
<reference evidence="2" key="1">
    <citation type="journal article" date="2023" name="Front. Plant Sci.">
        <title>Chromosomal-level genome assembly of Melastoma candidum provides insights into trichome evolution.</title>
        <authorList>
            <person name="Zhong Y."/>
            <person name="Wu W."/>
            <person name="Sun C."/>
            <person name="Zou P."/>
            <person name="Liu Y."/>
            <person name="Dai S."/>
            <person name="Zhou R."/>
        </authorList>
    </citation>
    <scope>NUCLEOTIDE SEQUENCE [LARGE SCALE GENOMIC DNA]</scope>
</reference>
<keyword evidence="2" id="KW-1185">Reference proteome</keyword>
<organism evidence="1 2">
    <name type="scientific">Melastoma candidum</name>
    <dbReference type="NCBI Taxonomy" id="119954"/>
    <lineage>
        <taxon>Eukaryota</taxon>
        <taxon>Viridiplantae</taxon>
        <taxon>Streptophyta</taxon>
        <taxon>Embryophyta</taxon>
        <taxon>Tracheophyta</taxon>
        <taxon>Spermatophyta</taxon>
        <taxon>Magnoliopsida</taxon>
        <taxon>eudicotyledons</taxon>
        <taxon>Gunneridae</taxon>
        <taxon>Pentapetalae</taxon>
        <taxon>rosids</taxon>
        <taxon>malvids</taxon>
        <taxon>Myrtales</taxon>
        <taxon>Melastomataceae</taxon>
        <taxon>Melastomatoideae</taxon>
        <taxon>Melastomateae</taxon>
        <taxon>Melastoma</taxon>
    </lineage>
</organism>
<proteinExistence type="predicted"/>
<name>A0ACB9QC45_9MYRT</name>
<protein>
    <submittedName>
        <fullName evidence="1">Uncharacterized protein</fullName>
    </submittedName>
</protein>
<gene>
    <name evidence="1" type="ORF">MLD38_019866</name>
</gene>
<evidence type="ECO:0000313" key="2">
    <source>
        <dbReference type="Proteomes" id="UP001057402"/>
    </source>
</evidence>
<accession>A0ACB9QC45</accession>
<evidence type="ECO:0000313" key="1">
    <source>
        <dbReference type="EMBL" id="KAI4363678.1"/>
    </source>
</evidence>